<evidence type="ECO:0000313" key="3">
    <source>
        <dbReference type="EMBL" id="OTG03022.1"/>
    </source>
</evidence>
<evidence type="ECO:0000313" key="4">
    <source>
        <dbReference type="Proteomes" id="UP000215914"/>
    </source>
</evidence>
<dbReference type="PROSITE" id="PS50181">
    <property type="entry name" value="FBOX"/>
    <property type="match status" value="1"/>
</dbReference>
<dbReference type="EMBL" id="CM007902">
    <property type="protein sequence ID" value="OTG03022.1"/>
    <property type="molecule type" value="Genomic_DNA"/>
</dbReference>
<dbReference type="OMA" id="YESECIG"/>
<dbReference type="InterPro" id="IPR036047">
    <property type="entry name" value="F-box-like_dom_sf"/>
</dbReference>
<dbReference type="InterPro" id="IPR050796">
    <property type="entry name" value="SCF_F-box_component"/>
</dbReference>
<proteinExistence type="predicted"/>
<feature type="domain" description="F-box" evidence="1">
    <location>
        <begin position="29"/>
        <end position="78"/>
    </location>
</feature>
<dbReference type="PANTHER" id="PTHR31672:SF13">
    <property type="entry name" value="F-BOX PROTEIN CPR30-LIKE"/>
    <property type="match status" value="1"/>
</dbReference>
<dbReference type="Gramene" id="mRNA:HanXRQr2_Chr13g0608821">
    <property type="protein sequence ID" value="CDS:HanXRQr2_Chr13g0608821.1"/>
    <property type="gene ID" value="HanXRQr2_Chr13g0608821"/>
</dbReference>
<gene>
    <name evidence="3" type="ORF">HannXRQ_Chr13g0419481</name>
    <name evidence="2" type="ORF">HanXRQr2_Chr13g0608821</name>
</gene>
<dbReference type="InParanoid" id="A0A251SX26"/>
<dbReference type="NCBIfam" id="TIGR01640">
    <property type="entry name" value="F_box_assoc_1"/>
    <property type="match status" value="1"/>
</dbReference>
<dbReference type="OrthoDB" id="5319261at2759"/>
<keyword evidence="4" id="KW-1185">Reference proteome</keyword>
<reference evidence="3" key="2">
    <citation type="submission" date="2017-02" db="EMBL/GenBank/DDBJ databases">
        <title>Sunflower complete genome.</title>
        <authorList>
            <person name="Langlade N."/>
            <person name="Munos S."/>
        </authorList>
    </citation>
    <scope>NUCLEOTIDE SEQUENCE [LARGE SCALE GENOMIC DNA]</scope>
    <source>
        <tissue evidence="3">Leaves</tissue>
    </source>
</reference>
<dbReference type="SUPFAM" id="SSF81383">
    <property type="entry name" value="F-box domain"/>
    <property type="match status" value="1"/>
</dbReference>
<dbReference type="SMART" id="SM00256">
    <property type="entry name" value="FBOX"/>
    <property type="match status" value="1"/>
</dbReference>
<evidence type="ECO:0000259" key="1">
    <source>
        <dbReference type="PROSITE" id="PS50181"/>
    </source>
</evidence>
<dbReference type="InterPro" id="IPR001810">
    <property type="entry name" value="F-box_dom"/>
</dbReference>
<dbReference type="CDD" id="cd22157">
    <property type="entry name" value="F-box_AtFBW1-like"/>
    <property type="match status" value="1"/>
</dbReference>
<dbReference type="AlphaFoldDB" id="A0A251SX26"/>
<evidence type="ECO:0000313" key="2">
    <source>
        <dbReference type="EMBL" id="KAF5775151.1"/>
    </source>
</evidence>
<reference evidence="2" key="3">
    <citation type="submission" date="2020-06" db="EMBL/GenBank/DDBJ databases">
        <title>Helianthus annuus Genome sequencing and assembly Release 2.</title>
        <authorList>
            <person name="Gouzy J."/>
            <person name="Langlade N."/>
            <person name="Munos S."/>
        </authorList>
    </citation>
    <scope>NUCLEOTIDE SEQUENCE</scope>
    <source>
        <tissue evidence="2">Leaves</tissue>
    </source>
</reference>
<protein>
    <submittedName>
        <fullName evidence="2 3">F-box domain-containing protein</fullName>
    </submittedName>
</protein>
<accession>A0A251SX26</accession>
<dbReference type="EMBL" id="MNCJ02000328">
    <property type="protein sequence ID" value="KAF5775151.1"/>
    <property type="molecule type" value="Genomic_DNA"/>
</dbReference>
<dbReference type="Gene3D" id="1.20.1280.50">
    <property type="match status" value="1"/>
</dbReference>
<organism evidence="3 4">
    <name type="scientific">Helianthus annuus</name>
    <name type="common">Common sunflower</name>
    <dbReference type="NCBI Taxonomy" id="4232"/>
    <lineage>
        <taxon>Eukaryota</taxon>
        <taxon>Viridiplantae</taxon>
        <taxon>Streptophyta</taxon>
        <taxon>Embryophyta</taxon>
        <taxon>Tracheophyta</taxon>
        <taxon>Spermatophyta</taxon>
        <taxon>Magnoliopsida</taxon>
        <taxon>eudicotyledons</taxon>
        <taxon>Gunneridae</taxon>
        <taxon>Pentapetalae</taxon>
        <taxon>asterids</taxon>
        <taxon>campanulids</taxon>
        <taxon>Asterales</taxon>
        <taxon>Asteraceae</taxon>
        <taxon>Asteroideae</taxon>
        <taxon>Heliantheae alliance</taxon>
        <taxon>Heliantheae</taxon>
        <taxon>Helianthus</taxon>
    </lineage>
</organism>
<dbReference type="Pfam" id="PF00646">
    <property type="entry name" value="F-box"/>
    <property type="match status" value="1"/>
</dbReference>
<reference evidence="2 4" key="1">
    <citation type="journal article" date="2017" name="Nature">
        <title>The sunflower genome provides insights into oil metabolism, flowering and Asterid evolution.</title>
        <authorList>
            <person name="Badouin H."/>
            <person name="Gouzy J."/>
            <person name="Grassa C.J."/>
            <person name="Murat F."/>
            <person name="Staton S.E."/>
            <person name="Cottret L."/>
            <person name="Lelandais-Briere C."/>
            <person name="Owens G.L."/>
            <person name="Carrere S."/>
            <person name="Mayjonade B."/>
            <person name="Legrand L."/>
            <person name="Gill N."/>
            <person name="Kane N.C."/>
            <person name="Bowers J.E."/>
            <person name="Hubner S."/>
            <person name="Bellec A."/>
            <person name="Berard A."/>
            <person name="Berges H."/>
            <person name="Blanchet N."/>
            <person name="Boniface M.C."/>
            <person name="Brunel D."/>
            <person name="Catrice O."/>
            <person name="Chaidir N."/>
            <person name="Claudel C."/>
            <person name="Donnadieu C."/>
            <person name="Faraut T."/>
            <person name="Fievet G."/>
            <person name="Helmstetter N."/>
            <person name="King M."/>
            <person name="Knapp S.J."/>
            <person name="Lai Z."/>
            <person name="Le Paslier M.C."/>
            <person name="Lippi Y."/>
            <person name="Lorenzon L."/>
            <person name="Mandel J.R."/>
            <person name="Marage G."/>
            <person name="Marchand G."/>
            <person name="Marquand E."/>
            <person name="Bret-Mestries E."/>
            <person name="Morien E."/>
            <person name="Nambeesan S."/>
            <person name="Nguyen T."/>
            <person name="Pegot-Espagnet P."/>
            <person name="Pouilly N."/>
            <person name="Raftis F."/>
            <person name="Sallet E."/>
            <person name="Schiex T."/>
            <person name="Thomas J."/>
            <person name="Vandecasteele C."/>
            <person name="Vares D."/>
            <person name="Vear F."/>
            <person name="Vautrin S."/>
            <person name="Crespi M."/>
            <person name="Mangin B."/>
            <person name="Burke J.M."/>
            <person name="Salse J."/>
            <person name="Munos S."/>
            <person name="Vincourt P."/>
            <person name="Rieseberg L.H."/>
            <person name="Langlade N.B."/>
        </authorList>
    </citation>
    <scope>NUCLEOTIDE SEQUENCE [LARGE SCALE GENOMIC DNA]</scope>
    <source>
        <strain evidence="4">cv. SF193</strain>
        <tissue evidence="2">Leaves</tissue>
    </source>
</reference>
<dbReference type="Proteomes" id="UP000215914">
    <property type="component" value="Chromosome 13"/>
</dbReference>
<sequence length="412" mass="46831">MVAKLPSENMHSILSTLNSKKPFQSAFKSITMAELPSEIRYDILSRIPVKSLVHCRCVSKQWRNYINDPYFETMYAKRAAVINDPTIIMFRQNPSNVPNSPCTLSFLEYKEEAGTGSCALKLNKKPPSMEFMCKTSNDRHPRFIVLGSCYGFLYSSQRHSNDASTFVVINPIRRECYELPPINTPLRFDSGLGFDESTNSFKMVCVMANLHPDKEGLCTMVHVLGTGSWREIPQVPSHPICGEGVFANGCMHWLTSRNVYCPIIRFDMKTEEFGVIKPPREGPLGSYVHLVDLHGEVGFVYIAINYSVEVWVLKERGWVMHCGFDQKPHLGCGYCSRGLMVLGFWNENGDILMTSYQGHQKLLVYNLKSDSLYESECIGFERVGPVKDIRVYQSTLFSTRLFDQTEGKEVTQ</sequence>
<dbReference type="InterPro" id="IPR013187">
    <property type="entry name" value="F-box-assoc_dom_typ3"/>
</dbReference>
<dbReference type="InterPro" id="IPR017451">
    <property type="entry name" value="F-box-assoc_interact_dom"/>
</dbReference>
<dbReference type="PANTHER" id="PTHR31672">
    <property type="entry name" value="BNACNNG10540D PROTEIN"/>
    <property type="match status" value="1"/>
</dbReference>
<name>A0A251SX26_HELAN</name>
<dbReference type="Pfam" id="PF08268">
    <property type="entry name" value="FBA_3"/>
    <property type="match status" value="1"/>
</dbReference>